<feature type="binding site" evidence="7">
    <location>
        <position position="422"/>
    </location>
    <ligand>
        <name>substrate</name>
    </ligand>
</feature>
<evidence type="ECO:0000256" key="3">
    <source>
        <dbReference type="ARBA" id="ARBA00022605"/>
    </source>
</evidence>
<protein>
    <recommendedName>
        <fullName evidence="7">Glutamate N-acetyltransferase</fullName>
        <ecNumber evidence="7">2.3.1.35</ecNumber>
    </recommendedName>
    <alternativeName>
        <fullName evidence="7">Ornithine acetyltransferase</fullName>
        <shortName evidence="7">OATase</shortName>
    </alternativeName>
    <alternativeName>
        <fullName evidence="7">Ornithine transacetylase</fullName>
    </alternativeName>
    <component>
        <recommendedName>
            <fullName evidence="7">Glutamate N-acetyltransferase alpha chain</fullName>
        </recommendedName>
    </component>
    <component>
        <recommendedName>
            <fullName evidence="7">Glutamate N-acetyltransferase beta chain</fullName>
        </recommendedName>
    </component>
</protein>
<dbReference type="GO" id="GO:0006526">
    <property type="term" value="P:L-arginine biosynthetic process"/>
    <property type="evidence" value="ECO:0007669"/>
    <property type="project" value="UniProtKB-UniRule"/>
</dbReference>
<feature type="chain" id="PRO_5044353086" description="Glutamate N-acetyltransferase beta chain" evidence="7">
    <location>
        <begin position="198"/>
        <end position="422"/>
    </location>
</feature>
<dbReference type="Pfam" id="PF01960">
    <property type="entry name" value="ArgJ"/>
    <property type="match status" value="1"/>
</dbReference>
<feature type="binding site" evidence="7">
    <location>
        <position position="417"/>
    </location>
    <ligand>
        <name>substrate</name>
    </ligand>
</feature>
<feature type="binding site" evidence="7">
    <location>
        <position position="198"/>
    </location>
    <ligand>
        <name>substrate</name>
    </ligand>
</feature>
<feature type="binding site" evidence="7">
    <location>
        <position position="187"/>
    </location>
    <ligand>
        <name>substrate</name>
    </ligand>
</feature>
<dbReference type="GO" id="GO:0006592">
    <property type="term" value="P:ornithine biosynthetic process"/>
    <property type="evidence" value="ECO:0007669"/>
    <property type="project" value="TreeGrafter"/>
</dbReference>
<keyword evidence="5 7" id="KW-0068">Autocatalytic cleavage</keyword>
<dbReference type="HAMAP" id="MF_01106">
    <property type="entry name" value="ArgJ"/>
    <property type="match status" value="1"/>
</dbReference>
<feature type="site" description="Involved in the stabilization of negative charge on the oxyanion by the formation of the oxyanion hole" evidence="7">
    <location>
        <position position="121"/>
    </location>
</feature>
<dbReference type="RefSeq" id="WP_278523762.1">
    <property type="nucleotide sequence ID" value="NZ_JADIIN010000063.1"/>
</dbReference>
<keyword evidence="6 7" id="KW-0012">Acyltransferase</keyword>
<comment type="subcellular location">
    <subcellularLocation>
        <location evidence="7">Cytoplasm</location>
    </subcellularLocation>
</comment>
<dbReference type="PANTHER" id="PTHR23100:SF0">
    <property type="entry name" value="ARGININE BIOSYNTHESIS BIFUNCTIONAL PROTEIN ARGJ, MITOCHONDRIAL"/>
    <property type="match status" value="1"/>
</dbReference>
<comment type="caution">
    <text evidence="8">The sequence shown here is derived from an EMBL/GenBank/DDBJ whole genome shotgun (WGS) entry which is preliminary data.</text>
</comment>
<feature type="site" description="Involved in the stabilization of negative charge on the oxyanion by the formation of the oxyanion hole" evidence="7">
    <location>
        <position position="122"/>
    </location>
</feature>
<keyword evidence="2 7" id="KW-0055">Arginine biosynthesis</keyword>
<accession>A0A843ARE1</accession>
<comment type="catalytic activity">
    <reaction evidence="7">
        <text>N(2)-acetyl-L-ornithine + L-glutamate = N-acetyl-L-glutamate + L-ornithine</text>
        <dbReference type="Rhea" id="RHEA:15349"/>
        <dbReference type="ChEBI" id="CHEBI:29985"/>
        <dbReference type="ChEBI" id="CHEBI:44337"/>
        <dbReference type="ChEBI" id="CHEBI:46911"/>
        <dbReference type="ChEBI" id="CHEBI:57805"/>
        <dbReference type="EC" id="2.3.1.35"/>
    </reaction>
</comment>
<dbReference type="UniPathway" id="UPA00068">
    <property type="reaction ID" value="UER00106"/>
</dbReference>
<dbReference type="InterPro" id="IPR002813">
    <property type="entry name" value="Arg_biosynth_ArgJ"/>
</dbReference>
<name>A0A843ARE1_METAZ</name>
<dbReference type="Gene3D" id="3.10.20.340">
    <property type="entry name" value="ArgJ beta chain, C-terminal domain"/>
    <property type="match status" value="1"/>
</dbReference>
<dbReference type="GO" id="GO:0005737">
    <property type="term" value="C:cytoplasm"/>
    <property type="evidence" value="ECO:0007669"/>
    <property type="project" value="UniProtKB-SubCell"/>
</dbReference>
<evidence type="ECO:0000256" key="4">
    <source>
        <dbReference type="ARBA" id="ARBA00022679"/>
    </source>
</evidence>
<dbReference type="InterPro" id="IPR042195">
    <property type="entry name" value="ArgJ_beta_C"/>
</dbReference>
<dbReference type="NCBIfam" id="TIGR00120">
    <property type="entry name" value="ArgJ"/>
    <property type="match status" value="1"/>
</dbReference>
<reference evidence="8" key="1">
    <citation type="submission" date="2020-10" db="EMBL/GenBank/DDBJ databases">
        <title>Dehalococcoides mccartyi of a TCE/Cr reducing biochatode.</title>
        <authorList>
            <person name="Matturro B."/>
        </authorList>
    </citation>
    <scope>NUCLEOTIDE SEQUENCE</scope>
    <source>
        <strain evidence="8">Bin4</strain>
    </source>
</reference>
<proteinExistence type="inferred from homology"/>
<keyword evidence="3 7" id="KW-0028">Amino-acid biosynthesis</keyword>
<keyword evidence="7" id="KW-0963">Cytoplasm</keyword>
<dbReference type="EC" id="2.3.1.35" evidence="7"/>
<evidence type="ECO:0000256" key="1">
    <source>
        <dbReference type="ARBA" id="ARBA00006774"/>
    </source>
</evidence>
<dbReference type="CDD" id="cd02152">
    <property type="entry name" value="OAT"/>
    <property type="match status" value="1"/>
</dbReference>
<dbReference type="NCBIfam" id="NF003802">
    <property type="entry name" value="PRK05388.1"/>
    <property type="match status" value="1"/>
</dbReference>
<dbReference type="Gene3D" id="3.30.2330.10">
    <property type="entry name" value="arginine biosynthesis bifunctional protein suprefamily"/>
    <property type="match status" value="1"/>
</dbReference>
<feature type="binding site" evidence="7">
    <location>
        <position position="160"/>
    </location>
    <ligand>
        <name>substrate</name>
    </ligand>
</feature>
<dbReference type="Gene3D" id="3.60.70.12">
    <property type="entry name" value="L-amino peptidase D-ALA esterase/amidase"/>
    <property type="match status" value="1"/>
</dbReference>
<evidence type="ECO:0000256" key="7">
    <source>
        <dbReference type="HAMAP-Rule" id="MF_01106"/>
    </source>
</evidence>
<comment type="pathway">
    <text evidence="7">Amino-acid biosynthesis; L-arginine biosynthesis; L-ornithine and N-acetyl-L-glutamate from L-glutamate and N(2)-acetyl-L-ornithine (cyclic): step 1/1.</text>
</comment>
<evidence type="ECO:0000313" key="8">
    <source>
        <dbReference type="EMBL" id="MBF4469310.1"/>
    </source>
</evidence>
<evidence type="ECO:0000256" key="6">
    <source>
        <dbReference type="ARBA" id="ARBA00023315"/>
    </source>
</evidence>
<gene>
    <name evidence="7 8" type="primary">argJ</name>
    <name evidence="8" type="ORF">ISP01_07865</name>
</gene>
<dbReference type="EMBL" id="JADIIN010000063">
    <property type="protein sequence ID" value="MBF4469310.1"/>
    <property type="molecule type" value="Genomic_DNA"/>
</dbReference>
<dbReference type="FunFam" id="3.10.20.340:FF:000001">
    <property type="entry name" value="Arginine biosynthesis bifunctional protein ArgJ, chloroplastic"/>
    <property type="match status" value="1"/>
</dbReference>
<dbReference type="GO" id="GO:0004042">
    <property type="term" value="F:L-glutamate N-acetyltransferase activity"/>
    <property type="evidence" value="ECO:0007669"/>
    <property type="project" value="TreeGrafter"/>
</dbReference>
<organism evidence="8 9">
    <name type="scientific">Methanobrevibacter arboriphilus</name>
    <dbReference type="NCBI Taxonomy" id="39441"/>
    <lineage>
        <taxon>Archaea</taxon>
        <taxon>Methanobacteriati</taxon>
        <taxon>Methanobacteriota</taxon>
        <taxon>Methanomada group</taxon>
        <taxon>Methanobacteria</taxon>
        <taxon>Methanobacteriales</taxon>
        <taxon>Methanobacteriaceae</taxon>
        <taxon>Methanobrevibacter</taxon>
    </lineage>
</organism>
<comment type="subunit">
    <text evidence="7">Heterotetramer of two alpha and two beta chains.</text>
</comment>
<comment type="function">
    <text evidence="7">Catalyzes the transfer of the acetyl group from N(2)-acetylornithine to glutamate, forming N-acetylglutamate and L-ornithine.</text>
</comment>
<dbReference type="InterPro" id="IPR016117">
    <property type="entry name" value="ArgJ-like_dom_sf"/>
</dbReference>
<evidence type="ECO:0000256" key="2">
    <source>
        <dbReference type="ARBA" id="ARBA00022571"/>
    </source>
</evidence>
<evidence type="ECO:0000313" key="9">
    <source>
        <dbReference type="Proteomes" id="UP000658733"/>
    </source>
</evidence>
<feature type="binding site" evidence="7">
    <location>
        <position position="287"/>
    </location>
    <ligand>
        <name>substrate</name>
    </ligand>
</feature>
<feature type="chain" id="PRO_5044353087" description="Glutamate N-acetyltransferase alpha chain" evidence="7">
    <location>
        <begin position="1"/>
        <end position="197"/>
    </location>
</feature>
<dbReference type="GO" id="GO:0004358">
    <property type="term" value="F:L-glutamate N-acetyltransferase activity, acting on acetyl-L-ornithine as donor"/>
    <property type="evidence" value="ECO:0007669"/>
    <property type="project" value="UniProtKB-UniRule"/>
</dbReference>
<dbReference type="AlphaFoldDB" id="A0A843ARE1"/>
<evidence type="ECO:0000256" key="5">
    <source>
        <dbReference type="ARBA" id="ARBA00022813"/>
    </source>
</evidence>
<comment type="similarity">
    <text evidence="1 7">Belongs to the ArgJ family.</text>
</comment>
<keyword evidence="4 7" id="KW-0808">Transferase</keyword>
<dbReference type="Proteomes" id="UP000658733">
    <property type="component" value="Unassembled WGS sequence"/>
</dbReference>
<feature type="site" description="Cleavage; by autolysis" evidence="7">
    <location>
        <begin position="197"/>
        <end position="198"/>
    </location>
</feature>
<dbReference type="SUPFAM" id="SSF56266">
    <property type="entry name" value="DmpA/ArgJ-like"/>
    <property type="match status" value="1"/>
</dbReference>
<dbReference type="PANTHER" id="PTHR23100">
    <property type="entry name" value="ARGININE BIOSYNTHESIS BIFUNCTIONAL PROTEIN ARGJ"/>
    <property type="match status" value="1"/>
</dbReference>
<sequence>MITKKDIHKDFTEKIKVIDGGICAVSKVEVAGVRDGKYGVSIIVCKNSDVVGVFTSNKVIAAPVEYTKNTIENGKLSAIIANSGNANCFTGDQGVFDCETTVEIVSKIFEIPKTEIAIASTGVIGRKMPMDIITRLINQTSEVLENSNNASINAAKAIMTTDTVYKQASVEVTLENNQKVKIGGICKGTGMIAPNMGTMLCFIATDAIADQKILKESLKKAVDDSFNMVIVDGDESTNDTVLLFANGESKNSILVNKVNDSNIDKNFQEGLNVLCKDLAKQMAKDGEGATKFIEVEVRGAKSKSDAQIASKSVVKSPLVKSAVFGGDPNWGRIVAAVGYSGAHIDPDDITIAISSNDNLVDLVLDGEILAFEGTDNLENAESIMKEKSIKIIIDLKNGKYNAIAYGCDLTYDYVKINAEYTT</sequence>
<feature type="active site" description="Nucleophile" evidence="7">
    <location>
        <position position="198"/>
    </location>
</feature>